<feature type="domain" description="Bacterial type II secretion system protein E" evidence="2">
    <location>
        <begin position="196"/>
        <end position="376"/>
    </location>
</feature>
<dbReference type="KEGG" id="dai:Desaci_1436"/>
<dbReference type="EMBL" id="CP003639">
    <property type="protein sequence ID" value="AFM40453.1"/>
    <property type="molecule type" value="Genomic_DNA"/>
</dbReference>
<dbReference type="Pfam" id="PF00437">
    <property type="entry name" value="T2SSE"/>
    <property type="match status" value="1"/>
</dbReference>
<evidence type="ECO:0000313" key="3">
    <source>
        <dbReference type="EMBL" id="AFM40453.1"/>
    </source>
</evidence>
<dbReference type="AlphaFoldDB" id="I4D3S9"/>
<dbReference type="Gene3D" id="3.40.50.300">
    <property type="entry name" value="P-loop containing nucleotide triphosphate hydrolases"/>
    <property type="match status" value="1"/>
</dbReference>
<dbReference type="eggNOG" id="COG4962">
    <property type="taxonomic scope" value="Bacteria"/>
</dbReference>
<gene>
    <name evidence="3" type="ordered locus">Desaci_1436</name>
</gene>
<sequence>MNEYKLKIRQRPQIDVERVKREVERQRAYQAQNPGSEAAGITIHADFLGGESPQSLMNKSVSLEFIYDDVYDAEREVYDEISHKYGHLLDGDKEARETELPIVVANLVAEKDLNVEEKRFVFQRVANRYVGYDILQPLVADATITEFGGNGYKHLWVEIDGLLHDIGPGTNFYPEIAFPSAHAYEEYIRKLYAKTKRSLDKLDCLERAELPDGSRLSVTWPPVVRVPIFSIRKAPDTSKRYTSESFIETGAATEDMMELSGLLTEGRCNENALGATGSSKTTFNRIMVEEHTLKERVIGMGDNRELNPIHPHYIPMQTVKRKEKPIGIDELIEQALTMRPDRIIMEEMRNAVEAGGFMKIISHGHDGVLGTGHSKNPWTFMNLMVVWLQETGMNVEERFIRQMLHDALDWLVFFKRFDTGGKRKIVSMWEVLPYEPGSEGFNLLYEYDFEQKKHVQRGKLHERTYLRCLENGIVIPDKFLERTKGGFHA</sequence>
<dbReference type="InterPro" id="IPR001482">
    <property type="entry name" value="T2SS/T4SS_dom"/>
</dbReference>
<dbReference type="HOGENOM" id="CLU_557505_0_0_9"/>
<dbReference type="PANTHER" id="PTHR30486:SF6">
    <property type="entry name" value="TYPE IV PILUS RETRACTATION ATPASE PILT"/>
    <property type="match status" value="1"/>
</dbReference>
<dbReference type="InterPro" id="IPR027417">
    <property type="entry name" value="P-loop_NTPase"/>
</dbReference>
<organism evidence="3 4">
    <name type="scientific">Desulfosporosinus acidiphilus (strain DSM 22704 / JCM 16185 / SJ4)</name>
    <dbReference type="NCBI Taxonomy" id="646529"/>
    <lineage>
        <taxon>Bacteria</taxon>
        <taxon>Bacillati</taxon>
        <taxon>Bacillota</taxon>
        <taxon>Clostridia</taxon>
        <taxon>Eubacteriales</taxon>
        <taxon>Desulfitobacteriaceae</taxon>
        <taxon>Desulfosporosinus</taxon>
    </lineage>
</organism>
<evidence type="ECO:0000313" key="4">
    <source>
        <dbReference type="Proteomes" id="UP000002892"/>
    </source>
</evidence>
<dbReference type="Gene3D" id="3.30.450.380">
    <property type="match status" value="1"/>
</dbReference>
<accession>I4D3S9</accession>
<reference evidence="3 4" key="1">
    <citation type="journal article" date="2012" name="J. Bacteriol.">
        <title>Complete genome sequences of Desulfosporosinus orientis DSM765T, Desulfosporosinus youngiae DSM17734T, Desulfosporosinus meridiei DSM13257T, and Desulfosporosinus acidiphilus DSM22704T.</title>
        <authorList>
            <person name="Pester M."/>
            <person name="Brambilla E."/>
            <person name="Alazard D."/>
            <person name="Rattei T."/>
            <person name="Weinmaier T."/>
            <person name="Han J."/>
            <person name="Lucas S."/>
            <person name="Lapidus A."/>
            <person name="Cheng J.F."/>
            <person name="Goodwin L."/>
            <person name="Pitluck S."/>
            <person name="Peters L."/>
            <person name="Ovchinnikova G."/>
            <person name="Teshima H."/>
            <person name="Detter J.C."/>
            <person name="Han C.S."/>
            <person name="Tapia R."/>
            <person name="Land M.L."/>
            <person name="Hauser L."/>
            <person name="Kyrpides N.C."/>
            <person name="Ivanova N.N."/>
            <person name="Pagani I."/>
            <person name="Huntmann M."/>
            <person name="Wei C.L."/>
            <person name="Davenport K.W."/>
            <person name="Daligault H."/>
            <person name="Chain P.S."/>
            <person name="Chen A."/>
            <person name="Mavromatis K."/>
            <person name="Markowitz V."/>
            <person name="Szeto E."/>
            <person name="Mikhailova N."/>
            <person name="Pati A."/>
            <person name="Wagner M."/>
            <person name="Woyke T."/>
            <person name="Ollivier B."/>
            <person name="Klenk H.P."/>
            <person name="Spring S."/>
            <person name="Loy A."/>
        </authorList>
    </citation>
    <scope>NUCLEOTIDE SEQUENCE [LARGE SCALE GENOMIC DNA]</scope>
    <source>
        <strain evidence="4">DSM 22704 / JCM 16185 / SJ4</strain>
    </source>
</reference>
<name>I4D3S9_DESAJ</name>
<dbReference type="STRING" id="646529.Desaci_1436"/>
<keyword evidence="4" id="KW-1185">Reference proteome</keyword>
<comment type="similarity">
    <text evidence="1">Belongs to the GSP E family.</text>
</comment>
<protein>
    <submittedName>
        <fullName evidence="3">Flp pilus assembly protein, ATPase CpaF</fullName>
    </submittedName>
</protein>
<dbReference type="OrthoDB" id="9810761at2"/>
<evidence type="ECO:0000256" key="1">
    <source>
        <dbReference type="ARBA" id="ARBA00006611"/>
    </source>
</evidence>
<dbReference type="SUPFAM" id="SSF52540">
    <property type="entry name" value="P-loop containing nucleoside triphosphate hydrolases"/>
    <property type="match status" value="1"/>
</dbReference>
<dbReference type="InterPro" id="IPR050921">
    <property type="entry name" value="T4SS_GSP_E_ATPase"/>
</dbReference>
<proteinExistence type="inferred from homology"/>
<dbReference type="Proteomes" id="UP000002892">
    <property type="component" value="Chromosome"/>
</dbReference>
<dbReference type="RefSeq" id="WP_014826460.1">
    <property type="nucleotide sequence ID" value="NC_018068.1"/>
</dbReference>
<evidence type="ECO:0000259" key="2">
    <source>
        <dbReference type="Pfam" id="PF00437"/>
    </source>
</evidence>
<dbReference type="PANTHER" id="PTHR30486">
    <property type="entry name" value="TWITCHING MOTILITY PROTEIN PILT"/>
    <property type="match status" value="1"/>
</dbReference>
<dbReference type="GO" id="GO:0016887">
    <property type="term" value="F:ATP hydrolysis activity"/>
    <property type="evidence" value="ECO:0007669"/>
    <property type="project" value="InterPro"/>
</dbReference>